<evidence type="ECO:0000313" key="1">
    <source>
        <dbReference type="EMBL" id="CTP93182.1"/>
    </source>
</evidence>
<gene>
    <name evidence="1" type="ORF">XTPLMG728_3565</name>
</gene>
<dbReference type="AlphaFoldDB" id="A0A0K3A7D8"/>
<evidence type="ECO:0000313" key="2">
    <source>
        <dbReference type="Proteomes" id="UP000041247"/>
    </source>
</evidence>
<name>A0A0K3A7D8_9XANT</name>
<reference evidence="1 2" key="1">
    <citation type="submission" date="2015-07" db="EMBL/GenBank/DDBJ databases">
        <authorList>
            <person name="Noorani M."/>
        </authorList>
    </citation>
    <scope>NUCLEOTIDE SEQUENCE [LARGE SCALE GENOMIC DNA]</scope>
    <source>
        <strain evidence="1">LMG728</strain>
    </source>
</reference>
<protein>
    <submittedName>
        <fullName evidence="1">Uncharacterized protein</fullName>
    </submittedName>
</protein>
<organism evidence="1 2">
    <name type="scientific">Xanthomonas graminis pv. poae</name>
    <dbReference type="NCBI Taxonomy" id="227946"/>
    <lineage>
        <taxon>Bacteria</taxon>
        <taxon>Pseudomonadati</taxon>
        <taxon>Pseudomonadota</taxon>
        <taxon>Gammaproteobacteria</taxon>
        <taxon>Lysobacterales</taxon>
        <taxon>Lysobacteraceae</taxon>
        <taxon>Xanthomonas</taxon>
        <taxon>Xanthomonas translucens group</taxon>
        <taxon>Xanthomonas graminis</taxon>
    </lineage>
</organism>
<dbReference type="Proteomes" id="UP000041247">
    <property type="component" value="Unassembled WGS sequence"/>
</dbReference>
<sequence>MKSLMRQGWEMTWEYVAFLSPYVNSHVKRFGAHLIDVEPIPEPYWIELALAV</sequence>
<dbReference type="EMBL" id="CXOK01000137">
    <property type="protein sequence ID" value="CTP93182.1"/>
    <property type="molecule type" value="Genomic_DNA"/>
</dbReference>
<accession>A0A0K3A7D8</accession>
<proteinExistence type="predicted"/>